<organism evidence="6 7">
    <name type="scientific">candidate division WOR-3 bacterium RBG_13_43_14</name>
    <dbReference type="NCBI Taxonomy" id="1802590"/>
    <lineage>
        <taxon>Bacteria</taxon>
        <taxon>Bacteria division WOR-3</taxon>
    </lineage>
</organism>
<dbReference type="EMBL" id="MEUM01000168">
    <property type="protein sequence ID" value="OGC38749.1"/>
    <property type="molecule type" value="Genomic_DNA"/>
</dbReference>
<sequence length="69" mass="7807">MPVTAKKYTIKINRELCKGCQFCMAFCPENVLAMKKAKAVVINPEKCTGCQLCELYCPDFAIEVEKKNE</sequence>
<dbReference type="Pfam" id="PF12838">
    <property type="entry name" value="Fer4_7"/>
    <property type="match status" value="1"/>
</dbReference>
<feature type="domain" description="4Fe-4S ferredoxin-type" evidence="5">
    <location>
        <begin position="38"/>
        <end position="67"/>
    </location>
</feature>
<reference evidence="6 7" key="1">
    <citation type="journal article" date="2016" name="Nat. Commun.">
        <title>Thousands of microbial genomes shed light on interconnected biogeochemical processes in an aquifer system.</title>
        <authorList>
            <person name="Anantharaman K."/>
            <person name="Brown C.T."/>
            <person name="Hug L.A."/>
            <person name="Sharon I."/>
            <person name="Castelle C.J."/>
            <person name="Probst A.J."/>
            <person name="Thomas B.C."/>
            <person name="Singh A."/>
            <person name="Wilkins M.J."/>
            <person name="Karaoz U."/>
            <person name="Brodie E.L."/>
            <person name="Williams K.H."/>
            <person name="Hubbard S.S."/>
            <person name="Banfield J.F."/>
        </authorList>
    </citation>
    <scope>NUCLEOTIDE SEQUENCE [LARGE SCALE GENOMIC DNA]</scope>
</reference>
<evidence type="ECO:0000256" key="1">
    <source>
        <dbReference type="ARBA" id="ARBA00022485"/>
    </source>
</evidence>
<keyword evidence="2" id="KW-0479">Metal-binding</keyword>
<feature type="domain" description="4Fe-4S ferredoxin-type" evidence="5">
    <location>
        <begin position="8"/>
        <end position="37"/>
    </location>
</feature>
<dbReference type="PANTHER" id="PTHR43687:SF4">
    <property type="entry name" value="BLR5484 PROTEIN"/>
    <property type="match status" value="1"/>
</dbReference>
<dbReference type="Proteomes" id="UP000177025">
    <property type="component" value="Unassembled WGS sequence"/>
</dbReference>
<dbReference type="Gene3D" id="3.30.70.20">
    <property type="match status" value="1"/>
</dbReference>
<evidence type="ECO:0000256" key="2">
    <source>
        <dbReference type="ARBA" id="ARBA00022723"/>
    </source>
</evidence>
<dbReference type="GO" id="GO:0051539">
    <property type="term" value="F:4 iron, 4 sulfur cluster binding"/>
    <property type="evidence" value="ECO:0007669"/>
    <property type="project" value="UniProtKB-KW"/>
</dbReference>
<evidence type="ECO:0000256" key="4">
    <source>
        <dbReference type="ARBA" id="ARBA00023014"/>
    </source>
</evidence>
<dbReference type="InterPro" id="IPR017896">
    <property type="entry name" value="4Fe4S_Fe-S-bd"/>
</dbReference>
<evidence type="ECO:0000256" key="3">
    <source>
        <dbReference type="ARBA" id="ARBA00023004"/>
    </source>
</evidence>
<dbReference type="PROSITE" id="PS51379">
    <property type="entry name" value="4FE4S_FER_2"/>
    <property type="match status" value="2"/>
</dbReference>
<dbReference type="SUPFAM" id="SSF54862">
    <property type="entry name" value="4Fe-4S ferredoxins"/>
    <property type="match status" value="1"/>
</dbReference>
<dbReference type="InterPro" id="IPR050572">
    <property type="entry name" value="Fe-S_Ferredoxin"/>
</dbReference>
<proteinExistence type="predicted"/>
<dbReference type="InterPro" id="IPR017900">
    <property type="entry name" value="4Fe4S_Fe_S_CS"/>
</dbReference>
<protein>
    <recommendedName>
        <fullName evidence="5">4Fe-4S ferredoxin-type domain-containing protein</fullName>
    </recommendedName>
</protein>
<keyword evidence="1" id="KW-0004">4Fe-4S</keyword>
<dbReference type="PANTHER" id="PTHR43687">
    <property type="entry name" value="ADENYLYLSULFATE REDUCTASE, BETA SUBUNIT"/>
    <property type="match status" value="1"/>
</dbReference>
<gene>
    <name evidence="6" type="ORF">A2Y85_05720</name>
</gene>
<accession>A0A1F4U1I6</accession>
<dbReference type="Gene3D" id="3.30.70.3270">
    <property type="match status" value="1"/>
</dbReference>
<evidence type="ECO:0000259" key="5">
    <source>
        <dbReference type="PROSITE" id="PS51379"/>
    </source>
</evidence>
<name>A0A1F4U1I6_UNCW3</name>
<keyword evidence="4" id="KW-0411">Iron-sulfur</keyword>
<comment type="caution">
    <text evidence="6">The sequence shown here is derived from an EMBL/GenBank/DDBJ whole genome shotgun (WGS) entry which is preliminary data.</text>
</comment>
<evidence type="ECO:0000313" key="6">
    <source>
        <dbReference type="EMBL" id="OGC38749.1"/>
    </source>
</evidence>
<dbReference type="GO" id="GO:0046872">
    <property type="term" value="F:metal ion binding"/>
    <property type="evidence" value="ECO:0007669"/>
    <property type="project" value="UniProtKB-KW"/>
</dbReference>
<dbReference type="PROSITE" id="PS00198">
    <property type="entry name" value="4FE4S_FER_1"/>
    <property type="match status" value="1"/>
</dbReference>
<dbReference type="AlphaFoldDB" id="A0A1F4U1I6"/>
<evidence type="ECO:0000313" key="7">
    <source>
        <dbReference type="Proteomes" id="UP000177025"/>
    </source>
</evidence>
<keyword evidence="3" id="KW-0408">Iron</keyword>